<comment type="caution">
    <text evidence="2">The sequence shown here is derived from an EMBL/GenBank/DDBJ whole genome shotgun (WGS) entry which is preliminary data.</text>
</comment>
<feature type="transmembrane region" description="Helical" evidence="1">
    <location>
        <begin position="156"/>
        <end position="180"/>
    </location>
</feature>
<reference evidence="2 3" key="1">
    <citation type="journal article" date="2013" name="Curr. Biol.">
        <title>The Genome of the Foraminiferan Reticulomyxa filosa.</title>
        <authorList>
            <person name="Glockner G."/>
            <person name="Hulsmann N."/>
            <person name="Schleicher M."/>
            <person name="Noegel A.A."/>
            <person name="Eichinger L."/>
            <person name="Gallinger C."/>
            <person name="Pawlowski J."/>
            <person name="Sierra R."/>
            <person name="Euteneuer U."/>
            <person name="Pillet L."/>
            <person name="Moustafa A."/>
            <person name="Platzer M."/>
            <person name="Groth M."/>
            <person name="Szafranski K."/>
            <person name="Schliwa M."/>
        </authorList>
    </citation>
    <scope>NUCLEOTIDE SEQUENCE [LARGE SCALE GENOMIC DNA]</scope>
</reference>
<accession>X6N526</accession>
<proteinExistence type="predicted"/>
<dbReference type="Proteomes" id="UP000023152">
    <property type="component" value="Unassembled WGS sequence"/>
</dbReference>
<feature type="non-terminal residue" evidence="2">
    <location>
        <position position="1"/>
    </location>
</feature>
<organism evidence="2 3">
    <name type="scientific">Reticulomyxa filosa</name>
    <dbReference type="NCBI Taxonomy" id="46433"/>
    <lineage>
        <taxon>Eukaryota</taxon>
        <taxon>Sar</taxon>
        <taxon>Rhizaria</taxon>
        <taxon>Retaria</taxon>
        <taxon>Foraminifera</taxon>
        <taxon>Monothalamids</taxon>
        <taxon>Reticulomyxidae</taxon>
        <taxon>Reticulomyxa</taxon>
    </lineage>
</organism>
<sequence>ISKEHIMLNSFIAVTAKKNGSILGVSHCRCPKIPELDQVLSVKIKQFFALTYIVSQKRLQNCNNNNNKNKKTTQRRCNAVQKRVWKYWIDVIVMKQEKGEMIQVGFFFIFFFLFNQTKKNEIGTMATKEESPCNGKDNTQMAELRCCTSYKVIRAFSAYSLSFKMVCRASLLLFFFFFWLRLIVRLHNGIITNERVKTSYDVDMVSLLERHSNVTEWKSEHGRLPFLRTSQIALVKPILGRYMVQKIVKECFREWKRVSGRDKNTKSLILRKWLAYIRSRKHKERTIQQKLTLSVQCCAFQVIFY</sequence>
<keyword evidence="3" id="KW-1185">Reference proteome</keyword>
<keyword evidence="1" id="KW-0812">Transmembrane</keyword>
<keyword evidence="1" id="KW-1133">Transmembrane helix</keyword>
<feature type="non-terminal residue" evidence="2">
    <location>
        <position position="305"/>
    </location>
</feature>
<gene>
    <name evidence="2" type="ORF">RFI_16058</name>
</gene>
<dbReference type="EMBL" id="ASPP01011900">
    <property type="protein sequence ID" value="ETO21146.1"/>
    <property type="molecule type" value="Genomic_DNA"/>
</dbReference>
<evidence type="ECO:0000256" key="1">
    <source>
        <dbReference type="SAM" id="Phobius"/>
    </source>
</evidence>
<evidence type="ECO:0000313" key="3">
    <source>
        <dbReference type="Proteomes" id="UP000023152"/>
    </source>
</evidence>
<dbReference type="AlphaFoldDB" id="X6N526"/>
<keyword evidence="1" id="KW-0472">Membrane</keyword>
<name>X6N526_RETFI</name>
<protein>
    <submittedName>
        <fullName evidence="2">Uncharacterized protein</fullName>
    </submittedName>
</protein>
<evidence type="ECO:0000313" key="2">
    <source>
        <dbReference type="EMBL" id="ETO21146.1"/>
    </source>
</evidence>